<evidence type="ECO:0000313" key="1">
    <source>
        <dbReference type="EMBL" id="GGD01969.1"/>
    </source>
</evidence>
<organism evidence="1 2">
    <name type="scientific">Pontibacillus salipaludis</name>
    <dbReference type="NCBI Taxonomy" id="1697394"/>
    <lineage>
        <taxon>Bacteria</taxon>
        <taxon>Bacillati</taxon>
        <taxon>Bacillota</taxon>
        <taxon>Bacilli</taxon>
        <taxon>Bacillales</taxon>
        <taxon>Bacillaceae</taxon>
        <taxon>Pontibacillus</taxon>
    </lineage>
</organism>
<accession>A0ABQ1PR97</accession>
<keyword evidence="2" id="KW-1185">Reference proteome</keyword>
<dbReference type="EMBL" id="BMIN01000002">
    <property type="protein sequence ID" value="GGD01969.1"/>
    <property type="molecule type" value="Genomic_DNA"/>
</dbReference>
<gene>
    <name evidence="1" type="ORF">GCM10011389_06690</name>
</gene>
<dbReference type="Proteomes" id="UP000642571">
    <property type="component" value="Unassembled WGS sequence"/>
</dbReference>
<evidence type="ECO:0000313" key="2">
    <source>
        <dbReference type="Proteomes" id="UP000642571"/>
    </source>
</evidence>
<proteinExistence type="predicted"/>
<protein>
    <submittedName>
        <fullName evidence="1">Uncharacterized protein</fullName>
    </submittedName>
</protein>
<sequence length="60" mass="6738">MFSQLGAYTMGTSQVSESPGFFILIIDVDSTAWNRLHFIHVYTTRKGEAYGREKYSTGNG</sequence>
<reference evidence="2" key="1">
    <citation type="journal article" date="2019" name="Int. J. Syst. Evol. Microbiol.">
        <title>The Global Catalogue of Microorganisms (GCM) 10K type strain sequencing project: providing services to taxonomists for standard genome sequencing and annotation.</title>
        <authorList>
            <consortium name="The Broad Institute Genomics Platform"/>
            <consortium name="The Broad Institute Genome Sequencing Center for Infectious Disease"/>
            <person name="Wu L."/>
            <person name="Ma J."/>
        </authorList>
    </citation>
    <scope>NUCLEOTIDE SEQUENCE [LARGE SCALE GENOMIC DNA]</scope>
    <source>
        <strain evidence="2">CGMCC 1.15353</strain>
    </source>
</reference>
<comment type="caution">
    <text evidence="1">The sequence shown here is derived from an EMBL/GenBank/DDBJ whole genome shotgun (WGS) entry which is preliminary data.</text>
</comment>
<name>A0ABQ1PR97_9BACI</name>